<evidence type="ECO:0000313" key="3">
    <source>
        <dbReference type="EMBL" id="TYO68029.1"/>
    </source>
</evidence>
<dbReference type="CDD" id="cd06223">
    <property type="entry name" value="PRTases_typeI"/>
    <property type="match status" value="1"/>
</dbReference>
<dbReference type="SUPFAM" id="SSF53474">
    <property type="entry name" value="alpha/beta-Hydrolases"/>
    <property type="match status" value="1"/>
</dbReference>
<dbReference type="AlphaFoldDB" id="A0A5S4YXL8"/>
<dbReference type="InterPro" id="IPR029058">
    <property type="entry name" value="AB_hydrolase_fold"/>
</dbReference>
<dbReference type="InterPro" id="IPR002925">
    <property type="entry name" value="Dienelactn_hydro"/>
</dbReference>
<gene>
    <name evidence="3" type="ORF">FXV83_03095</name>
</gene>
<accession>A0A5S4YXL8</accession>
<evidence type="ECO:0000259" key="1">
    <source>
        <dbReference type="Pfam" id="PF00156"/>
    </source>
</evidence>
<dbReference type="Gene3D" id="3.30.1310.20">
    <property type="entry name" value="PRTase-like"/>
    <property type="match status" value="1"/>
</dbReference>
<dbReference type="InterPro" id="IPR029057">
    <property type="entry name" value="PRTase-like"/>
</dbReference>
<dbReference type="Gene3D" id="3.40.50.2020">
    <property type="match status" value="1"/>
</dbReference>
<reference evidence="3 4" key="1">
    <citation type="submission" date="2019-08" db="EMBL/GenBank/DDBJ databases">
        <title>Bradyrhizobium hipponensis sp. nov., a rhizobium isolated from a Lupinus angustifolius root nodule in Tunisia.</title>
        <authorList>
            <person name="Off K."/>
            <person name="Rejili M."/>
            <person name="Mars M."/>
            <person name="Brachmann A."/>
            <person name="Marin M."/>
        </authorList>
    </citation>
    <scope>NUCLEOTIDE SEQUENCE [LARGE SCALE GENOMIC DNA]</scope>
    <source>
        <strain evidence="4">aSej3</strain>
    </source>
</reference>
<keyword evidence="4" id="KW-1185">Reference proteome</keyword>
<dbReference type="Proteomes" id="UP000324797">
    <property type="component" value="Unassembled WGS sequence"/>
</dbReference>
<sequence length="441" mass="46805">MTGEDQLSEASIGQHRLAGILGVPNNATGIVIFAHGSGSGRMSPRNNQVAAGLRQAGLATLLLDLLTVEEERDRRNVFNISLLASRLAEAAEWSRNQPELGSLPLGYFGASTGAAAALVAAAEGQNVAAVVSRGGRPDLAGEALQAVSAPTLLIVGGADRPVIPLNQSAFEQLSCEKDLVIVPGASHLFEEPGTLEQVMQHAKRWFGRFLSSPLQSAPDDTVFADRREAGQRLAPLLMKYKDQHPVILALPRGGVPVAFEVAQALNAPLDVALVRKIGAPGHKELGLGAVVDGDHAQVVLNDEIVRIVQPGKAYLEAETSRQLAEIERRRNLYRDGEPPLDVAGRTAIVVDDGIATGGTVKAVLKALAKAKPSRLVLAVPVAPKESLADLNSDADEIICLVTPDPFYAVGLNYRDFGQTSDQEVVELLRRSRVSSHLHEGP</sequence>
<dbReference type="EMBL" id="VSTH01000014">
    <property type="protein sequence ID" value="TYO68029.1"/>
    <property type="molecule type" value="Genomic_DNA"/>
</dbReference>
<dbReference type="Pfam" id="PF01738">
    <property type="entry name" value="DLH"/>
    <property type="match status" value="1"/>
</dbReference>
<dbReference type="GO" id="GO:0016787">
    <property type="term" value="F:hydrolase activity"/>
    <property type="evidence" value="ECO:0007669"/>
    <property type="project" value="InterPro"/>
</dbReference>
<dbReference type="InterPro" id="IPR000836">
    <property type="entry name" value="PRTase_dom"/>
</dbReference>
<comment type="caution">
    <text evidence="3">The sequence shown here is derived from an EMBL/GenBank/DDBJ whole genome shotgun (WGS) entry which is preliminary data.</text>
</comment>
<feature type="domain" description="Phosphoribosyltransferase" evidence="1">
    <location>
        <begin position="237"/>
        <end position="401"/>
    </location>
</feature>
<dbReference type="Pfam" id="PF00156">
    <property type="entry name" value="Pribosyltran"/>
    <property type="match status" value="1"/>
</dbReference>
<feature type="domain" description="Dienelactone hydrolase" evidence="2">
    <location>
        <begin position="19"/>
        <end position="195"/>
    </location>
</feature>
<evidence type="ECO:0000259" key="2">
    <source>
        <dbReference type="Pfam" id="PF01738"/>
    </source>
</evidence>
<organism evidence="3 4">
    <name type="scientific">Bradyrhizobium hipponense</name>
    <dbReference type="NCBI Taxonomy" id="2605638"/>
    <lineage>
        <taxon>Bacteria</taxon>
        <taxon>Pseudomonadati</taxon>
        <taxon>Pseudomonadota</taxon>
        <taxon>Alphaproteobacteria</taxon>
        <taxon>Hyphomicrobiales</taxon>
        <taxon>Nitrobacteraceae</taxon>
        <taxon>Bradyrhizobium</taxon>
    </lineage>
</organism>
<dbReference type="Gene3D" id="3.40.50.1820">
    <property type="entry name" value="alpha/beta hydrolase"/>
    <property type="match status" value="1"/>
</dbReference>
<dbReference type="SUPFAM" id="SSF53271">
    <property type="entry name" value="PRTase-like"/>
    <property type="match status" value="1"/>
</dbReference>
<name>A0A5S4YXL8_9BRAD</name>
<protein>
    <recommendedName>
        <fullName evidence="5">Phosphoribosyltransferase</fullName>
    </recommendedName>
</protein>
<evidence type="ECO:0000313" key="4">
    <source>
        <dbReference type="Proteomes" id="UP000324797"/>
    </source>
</evidence>
<proteinExistence type="predicted"/>
<evidence type="ECO:0008006" key="5">
    <source>
        <dbReference type="Google" id="ProtNLM"/>
    </source>
</evidence>